<dbReference type="GO" id="GO:0007165">
    <property type="term" value="P:signal transduction"/>
    <property type="evidence" value="ECO:0007669"/>
    <property type="project" value="TreeGrafter"/>
</dbReference>
<dbReference type="PANTHER" id="PTHR48011">
    <property type="entry name" value="CCR4-NOT TRANSCRIPTIONAL COMPLEX SUBUNIT CAF120-RELATED"/>
    <property type="match status" value="1"/>
</dbReference>
<keyword evidence="4" id="KW-1185">Reference proteome</keyword>
<feature type="domain" description="Protein kinase" evidence="2">
    <location>
        <begin position="102"/>
        <end position="377"/>
    </location>
</feature>
<proteinExistence type="predicted"/>
<dbReference type="SMART" id="SM00220">
    <property type="entry name" value="S_TKc"/>
    <property type="match status" value="1"/>
</dbReference>
<accession>A0A1Y1S9U3</accession>
<dbReference type="Pfam" id="PF00069">
    <property type="entry name" value="Pkinase"/>
    <property type="match status" value="1"/>
</dbReference>
<name>A0A1Y1S9U3_9MICR</name>
<dbReference type="SUPFAM" id="SSF56112">
    <property type="entry name" value="Protein kinase-like (PK-like)"/>
    <property type="match status" value="1"/>
</dbReference>
<dbReference type="VEuPathDB" id="MicrosporidiaDB:ECANGB1_1924"/>
<gene>
    <name evidence="3" type="primary">PAKG</name>
    <name evidence="3" type="ORF">ECANGB1_1924</name>
</gene>
<dbReference type="GO" id="GO:0004672">
    <property type="term" value="F:protein kinase activity"/>
    <property type="evidence" value="ECO:0007669"/>
    <property type="project" value="InterPro"/>
</dbReference>
<evidence type="ECO:0000313" key="3">
    <source>
        <dbReference type="EMBL" id="ORD94949.1"/>
    </source>
</evidence>
<organism evidence="3 4">
    <name type="scientific">Enterospora canceri</name>
    <dbReference type="NCBI Taxonomy" id="1081671"/>
    <lineage>
        <taxon>Eukaryota</taxon>
        <taxon>Fungi</taxon>
        <taxon>Fungi incertae sedis</taxon>
        <taxon>Microsporidia</taxon>
        <taxon>Enterocytozoonidae</taxon>
        <taxon>Enterospora</taxon>
    </lineage>
</organism>
<dbReference type="OrthoDB" id="266718at2759"/>
<keyword evidence="1" id="KW-0812">Transmembrane</keyword>
<dbReference type="InterPro" id="IPR011009">
    <property type="entry name" value="Kinase-like_dom_sf"/>
</dbReference>
<keyword evidence="1" id="KW-1133">Transmembrane helix</keyword>
<evidence type="ECO:0000259" key="2">
    <source>
        <dbReference type="PROSITE" id="PS50011"/>
    </source>
</evidence>
<dbReference type="GO" id="GO:0005524">
    <property type="term" value="F:ATP binding"/>
    <property type="evidence" value="ECO:0007669"/>
    <property type="project" value="InterPro"/>
</dbReference>
<dbReference type="InterPro" id="IPR000719">
    <property type="entry name" value="Prot_kinase_dom"/>
</dbReference>
<dbReference type="InterPro" id="IPR052751">
    <property type="entry name" value="Plant_MAPKKK"/>
</dbReference>
<dbReference type="PROSITE" id="PS50011">
    <property type="entry name" value="PROTEIN_KINASE_DOM"/>
    <property type="match status" value="1"/>
</dbReference>
<dbReference type="EMBL" id="LWDP01000006">
    <property type="protein sequence ID" value="ORD94949.1"/>
    <property type="molecule type" value="Genomic_DNA"/>
</dbReference>
<sequence length="403" mass="47258">MELMRGIYFEMDEHKKKDSMYESIRNTFKRIKRSITVVLVLLFIALATWFVSDFFSKQFQPTILKSKMLDRCMEFINKELDEILLLETRTKQNKAFRQIKTSLPIQPIRMSTTTAVFKYTYTSKPVILKRVIWNKNNGLNEDETCTMLKGKSRYLVNALMSTRSFRMVSNPKDPQKKEKQTLIWIFFEFMDIKINERHVSGSEEVIKHIVHDALLGLKYLHDNNYAHLDIKIANIMGVTQKDGSVQYKLIDFGYTQYFQEKMAVIPRKNYGTYPFKAPEVIKKNVHGAMSDIWALGASVWYMSLGNIMFYDSDGNKDDSEYMRFISNKTNTHNGIKNHRFLFRERTSPELINFVKECMHVDYKKRPTVDELLNHPFITGEKQNLSTSESYDIFGSSSNSEPSR</sequence>
<dbReference type="Proteomes" id="UP000192639">
    <property type="component" value="Unassembled WGS sequence"/>
</dbReference>
<evidence type="ECO:0000313" key="4">
    <source>
        <dbReference type="Proteomes" id="UP000192639"/>
    </source>
</evidence>
<protein>
    <submittedName>
        <fullName evidence="3">PAKG</fullName>
    </submittedName>
</protein>
<reference evidence="3 4" key="1">
    <citation type="journal article" date="2017" name="Environ. Microbiol.">
        <title>Decay of the glycolytic pathway and adaptation to intranuclear parasitism within Enterocytozoonidae microsporidia.</title>
        <authorList>
            <person name="Wiredu Boakye D."/>
            <person name="Jaroenlak P."/>
            <person name="Prachumwat A."/>
            <person name="Williams T.A."/>
            <person name="Bateman K.S."/>
            <person name="Itsathitphaisarn O."/>
            <person name="Sritunyalucksana K."/>
            <person name="Paszkiewicz K.H."/>
            <person name="Moore K.A."/>
            <person name="Stentiford G.D."/>
            <person name="Williams B.A."/>
        </authorList>
    </citation>
    <scope>NUCLEOTIDE SEQUENCE [LARGE SCALE GENOMIC DNA]</scope>
    <source>
        <strain evidence="3 4">GB1</strain>
    </source>
</reference>
<dbReference type="AlphaFoldDB" id="A0A1Y1S9U3"/>
<dbReference type="PANTHER" id="PTHR48011:SF84">
    <property type="entry name" value="KINASE, PUTATIVE-RELATED"/>
    <property type="match status" value="1"/>
</dbReference>
<evidence type="ECO:0000256" key="1">
    <source>
        <dbReference type="SAM" id="Phobius"/>
    </source>
</evidence>
<comment type="caution">
    <text evidence="3">The sequence shown here is derived from an EMBL/GenBank/DDBJ whole genome shotgun (WGS) entry which is preliminary data.</text>
</comment>
<feature type="transmembrane region" description="Helical" evidence="1">
    <location>
        <begin position="34"/>
        <end position="52"/>
    </location>
</feature>
<keyword evidence="1" id="KW-0472">Membrane</keyword>
<dbReference type="Gene3D" id="1.10.510.10">
    <property type="entry name" value="Transferase(Phosphotransferase) domain 1"/>
    <property type="match status" value="1"/>
</dbReference>